<dbReference type="InterPro" id="IPR015867">
    <property type="entry name" value="N-reg_PII/ATP_PRibTrfase_C"/>
</dbReference>
<dbReference type="Proteomes" id="UP000199207">
    <property type="component" value="Unassembled WGS sequence"/>
</dbReference>
<dbReference type="SUPFAM" id="SSF54913">
    <property type="entry name" value="GlnB-like"/>
    <property type="match status" value="1"/>
</dbReference>
<dbReference type="PANTHER" id="PTHR23419">
    <property type="entry name" value="DIVALENT CATION TOLERANCE CUTA-RELATED"/>
    <property type="match status" value="1"/>
</dbReference>
<proteinExistence type="inferred from homology"/>
<dbReference type="AlphaFoldDB" id="A0A1I1FSG5"/>
<dbReference type="Gene3D" id="3.30.70.120">
    <property type="match status" value="1"/>
</dbReference>
<comment type="similarity">
    <text evidence="1">Belongs to the CutA family.</text>
</comment>
<keyword evidence="3" id="KW-1185">Reference proteome</keyword>
<dbReference type="Pfam" id="PF03091">
    <property type="entry name" value="CutA1"/>
    <property type="match status" value="1"/>
</dbReference>
<dbReference type="InterPro" id="IPR004323">
    <property type="entry name" value="Ion_tolerance_CutA"/>
</dbReference>
<dbReference type="InterPro" id="IPR011322">
    <property type="entry name" value="N-reg_PII-like_a/b"/>
</dbReference>
<dbReference type="PANTHER" id="PTHR23419:SF8">
    <property type="entry name" value="FI09726P"/>
    <property type="match status" value="1"/>
</dbReference>
<organism evidence="2 3">
    <name type="scientific">Streptomyces aidingensis</name>
    <dbReference type="NCBI Taxonomy" id="910347"/>
    <lineage>
        <taxon>Bacteria</taxon>
        <taxon>Bacillati</taxon>
        <taxon>Actinomycetota</taxon>
        <taxon>Actinomycetes</taxon>
        <taxon>Kitasatosporales</taxon>
        <taxon>Streptomycetaceae</taxon>
        <taxon>Streptomyces</taxon>
    </lineage>
</organism>
<protein>
    <submittedName>
        <fullName evidence="2">Divalent cation tolerance protein</fullName>
    </submittedName>
</protein>
<dbReference type="STRING" id="910347.SAMN05421773_101856"/>
<evidence type="ECO:0000313" key="2">
    <source>
        <dbReference type="EMBL" id="SFC02377.1"/>
    </source>
</evidence>
<dbReference type="RefSeq" id="WP_093837191.1">
    <property type="nucleotide sequence ID" value="NZ_FOLM01000001.1"/>
</dbReference>
<gene>
    <name evidence="2" type="ORF">SAMN05421773_101856</name>
</gene>
<accession>A0A1I1FSG5</accession>
<dbReference type="OrthoDB" id="37622at2"/>
<dbReference type="GO" id="GO:0005507">
    <property type="term" value="F:copper ion binding"/>
    <property type="evidence" value="ECO:0007669"/>
    <property type="project" value="TreeGrafter"/>
</dbReference>
<dbReference type="GO" id="GO:0010038">
    <property type="term" value="P:response to metal ion"/>
    <property type="evidence" value="ECO:0007669"/>
    <property type="project" value="InterPro"/>
</dbReference>
<sequence length="112" mass="12349">MAEIGAALAVMTTTDSAELAERLAAGAVERRLAACAQISAPVTSCYRWEGEIRTDREWQVLLKTTDERFGDLERYLKEAHSYDLPEIIAFPVVRGSADYLRWVSAETTAPAG</sequence>
<dbReference type="EMBL" id="FOLM01000001">
    <property type="protein sequence ID" value="SFC02377.1"/>
    <property type="molecule type" value="Genomic_DNA"/>
</dbReference>
<reference evidence="2 3" key="1">
    <citation type="submission" date="2016-10" db="EMBL/GenBank/DDBJ databases">
        <authorList>
            <person name="de Groot N.N."/>
        </authorList>
    </citation>
    <scope>NUCLEOTIDE SEQUENCE [LARGE SCALE GENOMIC DNA]</scope>
    <source>
        <strain evidence="2 3">CGMCC 4.5739</strain>
    </source>
</reference>
<evidence type="ECO:0000313" key="3">
    <source>
        <dbReference type="Proteomes" id="UP000199207"/>
    </source>
</evidence>
<name>A0A1I1FSG5_9ACTN</name>
<evidence type="ECO:0000256" key="1">
    <source>
        <dbReference type="ARBA" id="ARBA00010169"/>
    </source>
</evidence>